<accession>A0A3P7NIL9</accession>
<dbReference type="AlphaFoldDB" id="A0A3P7NIL9"/>
<feature type="domain" description="ERAP1-like C-terminal" evidence="1">
    <location>
        <begin position="3"/>
        <end position="176"/>
    </location>
</feature>
<feature type="non-terminal residue" evidence="2">
    <location>
        <position position="176"/>
    </location>
</feature>
<gene>
    <name evidence="2" type="ORF">DILT_LOCUS18870</name>
</gene>
<organism evidence="2 3">
    <name type="scientific">Dibothriocephalus latus</name>
    <name type="common">Fish tapeworm</name>
    <name type="synonym">Diphyllobothrium latum</name>
    <dbReference type="NCBI Taxonomy" id="60516"/>
    <lineage>
        <taxon>Eukaryota</taxon>
        <taxon>Metazoa</taxon>
        <taxon>Spiralia</taxon>
        <taxon>Lophotrochozoa</taxon>
        <taxon>Platyhelminthes</taxon>
        <taxon>Cestoda</taxon>
        <taxon>Eucestoda</taxon>
        <taxon>Diphyllobothriidea</taxon>
        <taxon>Diphyllobothriidae</taxon>
        <taxon>Dibothriocephalus</taxon>
    </lineage>
</organism>
<proteinExistence type="predicted"/>
<protein>
    <recommendedName>
        <fullName evidence="1">ERAP1-like C-terminal domain-containing protein</fullName>
    </recommendedName>
</protein>
<evidence type="ECO:0000313" key="3">
    <source>
        <dbReference type="Proteomes" id="UP000281553"/>
    </source>
</evidence>
<dbReference type="Gene3D" id="1.25.50.20">
    <property type="match status" value="1"/>
</dbReference>
<evidence type="ECO:0000259" key="1">
    <source>
        <dbReference type="Pfam" id="PF11838"/>
    </source>
</evidence>
<dbReference type="EMBL" id="UYRU01105157">
    <property type="protein sequence ID" value="VDN42614.1"/>
    <property type="molecule type" value="Genomic_DNA"/>
</dbReference>
<dbReference type="Proteomes" id="UP000281553">
    <property type="component" value="Unassembled WGS sequence"/>
</dbReference>
<reference evidence="2 3" key="1">
    <citation type="submission" date="2018-11" db="EMBL/GenBank/DDBJ databases">
        <authorList>
            <consortium name="Pathogen Informatics"/>
        </authorList>
    </citation>
    <scope>NUCLEOTIDE SEQUENCE [LARGE SCALE GENOMIC DNA]</scope>
</reference>
<dbReference type="Pfam" id="PF11838">
    <property type="entry name" value="ERAP1_C"/>
    <property type="match status" value="1"/>
</dbReference>
<dbReference type="InterPro" id="IPR024571">
    <property type="entry name" value="ERAP1-like_C_dom"/>
</dbReference>
<keyword evidence="3" id="KW-1185">Reference proteome</keyword>
<evidence type="ECO:0000313" key="2">
    <source>
        <dbReference type="EMBL" id="VDN42614.1"/>
    </source>
</evidence>
<name>A0A3P7NIL9_DIBLA</name>
<sequence length="176" mass="19369">MKTVLDLTRAYMGEDRSSVWSVLAQGLGHIRFILQEMAYKAGDEVVFSDPSPEEVGLNNLYTQLTLPVYEKLEMLQNAKLASNTEAQNRASSGSLLFVGFDPKPEDSNNDSLLRPIILDVLGRAGHPDVISRARKAFDAHYASVMETPEGQPQANLISPDLRTTIYSLCLRNGGAE</sequence>
<dbReference type="OrthoDB" id="275509at2759"/>